<dbReference type="EMBL" id="QGNW01000094">
    <property type="protein sequence ID" value="RVW98301.1"/>
    <property type="molecule type" value="Genomic_DNA"/>
</dbReference>
<reference evidence="1 2" key="1">
    <citation type="journal article" date="2018" name="PLoS Genet.">
        <title>Population sequencing reveals clonal diversity and ancestral inbreeding in the grapevine cultivar Chardonnay.</title>
        <authorList>
            <person name="Roach M.J."/>
            <person name="Johnson D.L."/>
            <person name="Bohlmann J."/>
            <person name="van Vuuren H.J."/>
            <person name="Jones S.J."/>
            <person name="Pretorius I.S."/>
            <person name="Schmidt S.A."/>
            <person name="Borneman A.R."/>
        </authorList>
    </citation>
    <scope>NUCLEOTIDE SEQUENCE [LARGE SCALE GENOMIC DNA]</scope>
    <source>
        <strain evidence="2">cv. Chardonnay</strain>
        <tissue evidence="1">Leaf</tissue>
    </source>
</reference>
<dbReference type="AlphaFoldDB" id="A0A438INQ4"/>
<comment type="caution">
    <text evidence="1">The sequence shown here is derived from an EMBL/GenBank/DDBJ whole genome shotgun (WGS) entry which is preliminary data.</text>
</comment>
<evidence type="ECO:0000313" key="2">
    <source>
        <dbReference type="Proteomes" id="UP000288805"/>
    </source>
</evidence>
<protein>
    <submittedName>
        <fullName evidence="1">Uncharacterized protein</fullName>
    </submittedName>
</protein>
<name>A0A438INQ4_VITVI</name>
<organism evidence="1 2">
    <name type="scientific">Vitis vinifera</name>
    <name type="common">Grape</name>
    <dbReference type="NCBI Taxonomy" id="29760"/>
    <lineage>
        <taxon>Eukaryota</taxon>
        <taxon>Viridiplantae</taxon>
        <taxon>Streptophyta</taxon>
        <taxon>Embryophyta</taxon>
        <taxon>Tracheophyta</taxon>
        <taxon>Spermatophyta</taxon>
        <taxon>Magnoliopsida</taxon>
        <taxon>eudicotyledons</taxon>
        <taxon>Gunneridae</taxon>
        <taxon>Pentapetalae</taxon>
        <taxon>rosids</taxon>
        <taxon>Vitales</taxon>
        <taxon>Vitaceae</taxon>
        <taxon>Viteae</taxon>
        <taxon>Vitis</taxon>
    </lineage>
</organism>
<gene>
    <name evidence="1" type="ORF">CK203_034285</name>
</gene>
<evidence type="ECO:0000313" key="1">
    <source>
        <dbReference type="EMBL" id="RVW98301.1"/>
    </source>
</evidence>
<accession>A0A438INQ4</accession>
<dbReference type="Proteomes" id="UP000288805">
    <property type="component" value="Unassembled WGS sequence"/>
</dbReference>
<proteinExistence type="predicted"/>
<sequence>MCGGDDHLAWKRPISSKACRGLRTTGETPSLHVGTSKGLQSLFGHGLDSVFPLLVSSQSRGGLSSLFREIRHGSAVVIVDQFTTTMAFIQEALANLRQDIDMPQAPPYLLHGHSEVTTPTVVHTTVFEDTHARMDRIEQRIRELTLEGAAWLMDLDGNQFSEPTNVDQLKKYYV</sequence>